<comment type="caution">
    <text evidence="1">The sequence shown here is derived from an EMBL/GenBank/DDBJ whole genome shotgun (WGS) entry which is preliminary data.</text>
</comment>
<gene>
    <name evidence="1" type="ORF">LCGC14_0915780</name>
</gene>
<organism evidence="1">
    <name type="scientific">marine sediment metagenome</name>
    <dbReference type="NCBI Taxonomy" id="412755"/>
    <lineage>
        <taxon>unclassified sequences</taxon>
        <taxon>metagenomes</taxon>
        <taxon>ecological metagenomes</taxon>
    </lineage>
</organism>
<reference evidence="1" key="1">
    <citation type="journal article" date="2015" name="Nature">
        <title>Complex archaea that bridge the gap between prokaryotes and eukaryotes.</title>
        <authorList>
            <person name="Spang A."/>
            <person name="Saw J.H."/>
            <person name="Jorgensen S.L."/>
            <person name="Zaremba-Niedzwiedzka K."/>
            <person name="Martijn J."/>
            <person name="Lind A.E."/>
            <person name="van Eijk R."/>
            <person name="Schleper C."/>
            <person name="Guy L."/>
            <person name="Ettema T.J."/>
        </authorList>
    </citation>
    <scope>NUCLEOTIDE SEQUENCE</scope>
</reference>
<accession>A0A0F9RB36</accession>
<proteinExistence type="predicted"/>
<name>A0A0F9RB36_9ZZZZ</name>
<dbReference type="EMBL" id="LAZR01003067">
    <property type="protein sequence ID" value="KKN22386.1"/>
    <property type="molecule type" value="Genomic_DNA"/>
</dbReference>
<protein>
    <submittedName>
        <fullName evidence="1">Uncharacterized protein</fullName>
    </submittedName>
</protein>
<evidence type="ECO:0000313" key="1">
    <source>
        <dbReference type="EMBL" id="KKN22386.1"/>
    </source>
</evidence>
<sequence>MSIKIDLQNIVAGTTPATNFTSQLLRLIFKADSRNEGLLHKGFPNAVEAVKHFQETGAILDLKQD</sequence>
<dbReference type="AlphaFoldDB" id="A0A0F9RB36"/>